<accession>A0ABS8WCX1</accession>
<gene>
    <name evidence="1" type="ORF">K6Y31_19110</name>
</gene>
<organism evidence="1 2">
    <name type="scientific">Motilimonas cestriensis</name>
    <dbReference type="NCBI Taxonomy" id="2742685"/>
    <lineage>
        <taxon>Bacteria</taxon>
        <taxon>Pseudomonadati</taxon>
        <taxon>Pseudomonadota</taxon>
        <taxon>Gammaproteobacteria</taxon>
        <taxon>Alteromonadales</taxon>
        <taxon>Alteromonadales genera incertae sedis</taxon>
        <taxon>Motilimonas</taxon>
    </lineage>
</organism>
<evidence type="ECO:0000313" key="1">
    <source>
        <dbReference type="EMBL" id="MCE2596887.1"/>
    </source>
</evidence>
<dbReference type="Gene3D" id="1.10.490.10">
    <property type="entry name" value="Globins"/>
    <property type="match status" value="1"/>
</dbReference>
<dbReference type="EMBL" id="JAIMJA010000027">
    <property type="protein sequence ID" value="MCE2596887.1"/>
    <property type="molecule type" value="Genomic_DNA"/>
</dbReference>
<evidence type="ECO:0000313" key="2">
    <source>
        <dbReference type="Proteomes" id="UP001201273"/>
    </source>
</evidence>
<proteinExistence type="predicted"/>
<name>A0ABS8WCX1_9GAMM</name>
<dbReference type="SUPFAM" id="SSF46458">
    <property type="entry name" value="Globin-like"/>
    <property type="match status" value="1"/>
</dbReference>
<reference evidence="1 2" key="1">
    <citation type="journal article" date="2022" name="Environ. Microbiol. Rep.">
        <title>Eco-phylogenetic analyses reveal divergent evolution of vitamin B12 metabolism in the marine bacterial family 'Psychromonadaceae'.</title>
        <authorList>
            <person name="Jin X."/>
            <person name="Yang Y."/>
            <person name="Cao H."/>
            <person name="Gao B."/>
            <person name="Zhao Z."/>
        </authorList>
    </citation>
    <scope>NUCLEOTIDE SEQUENCE [LARGE SCALE GENOMIC DNA]</scope>
    <source>
        <strain evidence="1 2">MKS20</strain>
    </source>
</reference>
<dbReference type="CDD" id="cd01040">
    <property type="entry name" value="Mb-like"/>
    <property type="match status" value="1"/>
</dbReference>
<dbReference type="RefSeq" id="WP_233054645.1">
    <property type="nucleotide sequence ID" value="NZ_JAIMJA010000027.1"/>
</dbReference>
<dbReference type="InterPro" id="IPR044399">
    <property type="entry name" value="Mb-like_M"/>
</dbReference>
<comment type="caution">
    <text evidence="1">The sequence shown here is derived from an EMBL/GenBank/DDBJ whole genome shotgun (WGS) entry which is preliminary data.</text>
</comment>
<keyword evidence="2" id="KW-1185">Reference proteome</keyword>
<dbReference type="InterPro" id="IPR009050">
    <property type="entry name" value="Globin-like_sf"/>
</dbReference>
<sequence>MMKNFDQIFNDSYERIIYRGDQGDAFFSLFYELFIASSPAVAEMFREIDLSKQKLMLQRSLYLAMDFASTRIETEAIKKYADVHGPSQLDVPANMYVLWLEALIKAVKSHDPRFNADIELAWKLVLSPLILYMSAHSS</sequence>
<dbReference type="InterPro" id="IPR012292">
    <property type="entry name" value="Globin/Proto"/>
</dbReference>
<dbReference type="Proteomes" id="UP001201273">
    <property type="component" value="Unassembled WGS sequence"/>
</dbReference>
<protein>
    <submittedName>
        <fullName evidence="1">Globin</fullName>
    </submittedName>
</protein>